<dbReference type="GO" id="GO:0016740">
    <property type="term" value="F:transferase activity"/>
    <property type="evidence" value="ECO:0007669"/>
    <property type="project" value="UniProtKB-KW"/>
</dbReference>
<dbReference type="RefSeq" id="WP_097053513.1">
    <property type="nucleotide sequence ID" value="NZ_OBMM01000008.1"/>
</dbReference>
<protein>
    <submittedName>
        <fullName evidence="5">Gamma-glutamyltransferase 1 Threonine peptidase. MEROPS family T03</fullName>
    </submittedName>
</protein>
<dbReference type="AlphaFoldDB" id="A0A285TX32"/>
<gene>
    <name evidence="5" type="ORF">SAMN05428964_108126</name>
</gene>
<dbReference type="Pfam" id="PF01019">
    <property type="entry name" value="G_glu_transpept"/>
    <property type="match status" value="2"/>
</dbReference>
<accession>A0A285TX32</accession>
<sequence length="528" mass="56352">MIRDNFSNMQLVRKNVVTVENGGVVAAQHKHGAQVGADILAAGGDAIDAAIATSFAMGVVEPWMSGPAGGGAMMIYRADEDRTYCITFGMRSPTGLDVADYPLSGEGVAGDLFPWARVVGDRNQIGATAIAVPATVAGMGLAFDRFGTMPWRDLVSPAAKLASGGLSVDWYAALIIASSTRELAKNPTAAETFLEDGQWPTIAGWTALSDKRINLDRMAATLQRIADKGAREFYEGDLAAEIVADVRDAGGCLSLDDMKSYQAILSDPLTASYRGGMVFTPPAMTAGENLVECLEILSHQDFEGTSPGADAYGAYVDALKTTYKRRLRDMGDVDDSRAPACTTHFSVTDRHGNMVAVTQTLLSIFGSKVVLPGSGLLMNNGILWFDPEPGRPNSLAPDKRCLMNVCPAIGQHKDRRFAIGASGGRKILPAILQLTSCLMDFDMTLEDVFHQARVDFSGGDTVIIDQSLSPDIVAALGERHRCVTTRRTAFPYAFACPAGVLRQGNINQGMTEIMSPWGDAVAEHRDGS</sequence>
<dbReference type="SUPFAM" id="SSF56235">
    <property type="entry name" value="N-terminal nucleophile aminohydrolases (Ntn hydrolases)"/>
    <property type="match status" value="1"/>
</dbReference>
<evidence type="ECO:0000256" key="1">
    <source>
        <dbReference type="ARBA" id="ARBA00009381"/>
    </source>
</evidence>
<dbReference type="PANTHER" id="PTHR43199">
    <property type="entry name" value="GLUTATHIONE HYDROLASE"/>
    <property type="match status" value="1"/>
</dbReference>
<dbReference type="EMBL" id="OBMM01000008">
    <property type="protein sequence ID" value="SOC30140.1"/>
    <property type="molecule type" value="Genomic_DNA"/>
</dbReference>
<reference evidence="5 6" key="1">
    <citation type="submission" date="2017-08" db="EMBL/GenBank/DDBJ databases">
        <authorList>
            <person name="de Groot N.N."/>
        </authorList>
    </citation>
    <scope>NUCLEOTIDE SEQUENCE [LARGE SCALE GENOMIC DNA]</scope>
    <source>
        <strain evidence="5 6">USBA 78</strain>
    </source>
</reference>
<dbReference type="InterPro" id="IPR043137">
    <property type="entry name" value="GGT_ssub_C"/>
</dbReference>
<evidence type="ECO:0000313" key="6">
    <source>
        <dbReference type="Proteomes" id="UP000219068"/>
    </source>
</evidence>
<keyword evidence="3" id="KW-0378">Hydrolase</keyword>
<evidence type="ECO:0000256" key="4">
    <source>
        <dbReference type="ARBA" id="ARBA00023145"/>
    </source>
</evidence>
<proteinExistence type="inferred from homology"/>
<keyword evidence="4" id="KW-0865">Zymogen</keyword>
<dbReference type="Gene3D" id="3.60.20.40">
    <property type="match status" value="1"/>
</dbReference>
<dbReference type="PRINTS" id="PR01210">
    <property type="entry name" value="GGTRANSPTASE"/>
</dbReference>
<evidence type="ECO:0000256" key="3">
    <source>
        <dbReference type="ARBA" id="ARBA00022801"/>
    </source>
</evidence>
<dbReference type="InterPro" id="IPR029055">
    <property type="entry name" value="Ntn_hydrolases_N"/>
</dbReference>
<comment type="similarity">
    <text evidence="1">Belongs to the gamma-glutamyltransferase family.</text>
</comment>
<dbReference type="Gene3D" id="1.10.246.230">
    <property type="match status" value="1"/>
</dbReference>
<dbReference type="PANTHER" id="PTHR43199:SF1">
    <property type="entry name" value="GLUTATHIONE HYDROLASE PROENZYME"/>
    <property type="match status" value="1"/>
</dbReference>
<dbReference type="GO" id="GO:0016787">
    <property type="term" value="F:hydrolase activity"/>
    <property type="evidence" value="ECO:0007669"/>
    <property type="project" value="UniProtKB-KW"/>
</dbReference>
<dbReference type="Proteomes" id="UP000219068">
    <property type="component" value="Unassembled WGS sequence"/>
</dbReference>
<organism evidence="5 6">
    <name type="scientific">Thalassospira xiamenensis</name>
    <dbReference type="NCBI Taxonomy" id="220697"/>
    <lineage>
        <taxon>Bacteria</taxon>
        <taxon>Pseudomonadati</taxon>
        <taxon>Pseudomonadota</taxon>
        <taxon>Alphaproteobacteria</taxon>
        <taxon>Rhodospirillales</taxon>
        <taxon>Thalassospiraceae</taxon>
        <taxon>Thalassospira</taxon>
    </lineage>
</organism>
<keyword evidence="2 5" id="KW-0808">Transferase</keyword>
<evidence type="ECO:0000313" key="5">
    <source>
        <dbReference type="EMBL" id="SOC30140.1"/>
    </source>
</evidence>
<dbReference type="InterPro" id="IPR051792">
    <property type="entry name" value="GGT_bact"/>
</dbReference>
<evidence type="ECO:0000256" key="2">
    <source>
        <dbReference type="ARBA" id="ARBA00022679"/>
    </source>
</evidence>
<name>A0A285TX32_9PROT</name>